<evidence type="ECO:0000313" key="6">
    <source>
        <dbReference type="EMBL" id="RUQ66790.1"/>
    </source>
</evidence>
<dbReference type="InterPro" id="IPR011663">
    <property type="entry name" value="UTRA"/>
</dbReference>
<feature type="region of interest" description="Disordered" evidence="4">
    <location>
        <begin position="1"/>
        <end position="29"/>
    </location>
</feature>
<evidence type="ECO:0000256" key="4">
    <source>
        <dbReference type="SAM" id="MobiDB-lite"/>
    </source>
</evidence>
<dbReference type="OrthoDB" id="7339934at2"/>
<dbReference type="PRINTS" id="PR00035">
    <property type="entry name" value="HTHGNTR"/>
</dbReference>
<feature type="domain" description="HTH gntR-type" evidence="5">
    <location>
        <begin position="30"/>
        <end position="98"/>
    </location>
</feature>
<dbReference type="Pfam" id="PF07702">
    <property type="entry name" value="UTRA"/>
    <property type="match status" value="1"/>
</dbReference>
<dbReference type="SUPFAM" id="SSF64288">
    <property type="entry name" value="Chorismate lyase-like"/>
    <property type="match status" value="1"/>
</dbReference>
<keyword evidence="1" id="KW-0805">Transcription regulation</keyword>
<dbReference type="SMART" id="SM00866">
    <property type="entry name" value="UTRA"/>
    <property type="match status" value="1"/>
</dbReference>
<reference evidence="6 7" key="1">
    <citation type="submission" date="2018-12" db="EMBL/GenBank/DDBJ databases">
        <authorList>
            <person name="Yang Y."/>
        </authorList>
    </citation>
    <scope>NUCLEOTIDE SEQUENCE [LARGE SCALE GENOMIC DNA]</scope>
    <source>
        <strain evidence="6 7">GSF71</strain>
    </source>
</reference>
<evidence type="ECO:0000256" key="3">
    <source>
        <dbReference type="ARBA" id="ARBA00023163"/>
    </source>
</evidence>
<dbReference type="AlphaFoldDB" id="A0A3S0WSN8"/>
<dbReference type="PANTHER" id="PTHR44846">
    <property type="entry name" value="MANNOSYL-D-GLYCERATE TRANSPORT/METABOLISM SYSTEM REPRESSOR MNGR-RELATED"/>
    <property type="match status" value="1"/>
</dbReference>
<dbReference type="EMBL" id="RZIJ01000019">
    <property type="protein sequence ID" value="RUQ66790.1"/>
    <property type="molecule type" value="Genomic_DNA"/>
</dbReference>
<dbReference type="GO" id="GO:0003677">
    <property type="term" value="F:DNA binding"/>
    <property type="evidence" value="ECO:0007669"/>
    <property type="project" value="UniProtKB-KW"/>
</dbReference>
<dbReference type="InterPro" id="IPR036388">
    <property type="entry name" value="WH-like_DNA-bd_sf"/>
</dbReference>
<protein>
    <submittedName>
        <fullName evidence="6">GntR family transcriptional regulator</fullName>
    </submittedName>
</protein>
<dbReference type="PROSITE" id="PS50949">
    <property type="entry name" value="HTH_GNTR"/>
    <property type="match status" value="1"/>
</dbReference>
<dbReference type="GO" id="GO:0045892">
    <property type="term" value="P:negative regulation of DNA-templated transcription"/>
    <property type="evidence" value="ECO:0007669"/>
    <property type="project" value="TreeGrafter"/>
</dbReference>
<dbReference type="Pfam" id="PF00392">
    <property type="entry name" value="GntR"/>
    <property type="match status" value="1"/>
</dbReference>
<gene>
    <name evidence="6" type="ORF">EJ913_21630</name>
</gene>
<dbReference type="PANTHER" id="PTHR44846:SF1">
    <property type="entry name" value="MANNOSYL-D-GLYCERATE TRANSPORT_METABOLISM SYSTEM REPRESSOR MNGR-RELATED"/>
    <property type="match status" value="1"/>
</dbReference>
<evidence type="ECO:0000256" key="1">
    <source>
        <dbReference type="ARBA" id="ARBA00023015"/>
    </source>
</evidence>
<dbReference type="GO" id="GO:0003700">
    <property type="term" value="F:DNA-binding transcription factor activity"/>
    <property type="evidence" value="ECO:0007669"/>
    <property type="project" value="InterPro"/>
</dbReference>
<keyword evidence="7" id="KW-1185">Reference proteome</keyword>
<dbReference type="SUPFAM" id="SSF46785">
    <property type="entry name" value="Winged helix' DNA-binding domain"/>
    <property type="match status" value="1"/>
</dbReference>
<sequence>MTRVAGADETALPGDPSTGDEPGKEGRRTETLYYRVARTLIAEIDDGTHPTGSVLPGEMELTRRFGVSRHTVREALRRLEDLGLIRRRTRTGTEVLGPRRPSPYQLSLTTTRELLAYLGETTLHVHETGPADPAALAAYLPEAEAAGWWRIATFRTAPDGTPVSWTDIYIPGRYRGIIDRIGATETSFYRLLEQEFGETVENIVQELSATALGGEIAEILERRAGSPALRIARCFHNPLGTLIEIAVSVYPEDRFRYVLSLHRNQAGHSA</sequence>
<keyword evidence="3" id="KW-0804">Transcription</keyword>
<evidence type="ECO:0000313" key="7">
    <source>
        <dbReference type="Proteomes" id="UP000280346"/>
    </source>
</evidence>
<dbReference type="CDD" id="cd07377">
    <property type="entry name" value="WHTH_GntR"/>
    <property type="match status" value="1"/>
</dbReference>
<dbReference type="InterPro" id="IPR028978">
    <property type="entry name" value="Chorismate_lyase_/UTRA_dom_sf"/>
</dbReference>
<proteinExistence type="predicted"/>
<dbReference type="Proteomes" id="UP000280346">
    <property type="component" value="Unassembled WGS sequence"/>
</dbReference>
<dbReference type="InterPro" id="IPR000524">
    <property type="entry name" value="Tscrpt_reg_HTH_GntR"/>
</dbReference>
<organism evidence="6 7">
    <name type="scientific">Azospirillum doebereinerae</name>
    <dbReference type="NCBI Taxonomy" id="92933"/>
    <lineage>
        <taxon>Bacteria</taxon>
        <taxon>Pseudomonadati</taxon>
        <taxon>Pseudomonadota</taxon>
        <taxon>Alphaproteobacteria</taxon>
        <taxon>Rhodospirillales</taxon>
        <taxon>Azospirillaceae</taxon>
        <taxon>Azospirillum</taxon>
    </lineage>
</organism>
<evidence type="ECO:0000259" key="5">
    <source>
        <dbReference type="PROSITE" id="PS50949"/>
    </source>
</evidence>
<dbReference type="InterPro" id="IPR050679">
    <property type="entry name" value="Bact_HTH_transcr_reg"/>
</dbReference>
<accession>A0A3S0WSN8</accession>
<dbReference type="SMART" id="SM00345">
    <property type="entry name" value="HTH_GNTR"/>
    <property type="match status" value="1"/>
</dbReference>
<dbReference type="Gene3D" id="1.10.10.10">
    <property type="entry name" value="Winged helix-like DNA-binding domain superfamily/Winged helix DNA-binding domain"/>
    <property type="match status" value="1"/>
</dbReference>
<evidence type="ECO:0000256" key="2">
    <source>
        <dbReference type="ARBA" id="ARBA00023125"/>
    </source>
</evidence>
<comment type="caution">
    <text evidence="6">The sequence shown here is derived from an EMBL/GenBank/DDBJ whole genome shotgun (WGS) entry which is preliminary data.</text>
</comment>
<dbReference type="InterPro" id="IPR036390">
    <property type="entry name" value="WH_DNA-bd_sf"/>
</dbReference>
<name>A0A3S0WSN8_9PROT</name>
<dbReference type="Gene3D" id="3.40.1410.10">
    <property type="entry name" value="Chorismate lyase-like"/>
    <property type="match status" value="1"/>
</dbReference>
<keyword evidence="2" id="KW-0238">DNA-binding</keyword>